<sequence length="264" mass="29792">MASSTEQWLCDDVFWHTAKHFLLDPLDVLNLSKTCRRMHQVLATKILITDIYFTKEREIWNRDRIAGFGFDVEDDTHTWGIEDPTELEENRLAARDALPAPQPLLHWAIETAAADTGREATALKCIDLAVRHWPDHLQAKDHNWATPIQLAVSRGCLRIVQKLVESGSVLGSFLFVGDLDMVEWVRSKLPERFPKCYGEGWQGYYLNPVDCTALTSAIFTGQIEVAVWLVQDSTAPFNQEWDNAPELYTAAHMGAAAVVSALLE</sequence>
<dbReference type="CDD" id="cd09917">
    <property type="entry name" value="F-box_SF"/>
    <property type="match status" value="1"/>
</dbReference>
<evidence type="ECO:0000313" key="1">
    <source>
        <dbReference type="EMBL" id="CAJ2506465.1"/>
    </source>
</evidence>
<organism evidence="1 2">
    <name type="scientific">Anthostomella pinea</name>
    <dbReference type="NCBI Taxonomy" id="933095"/>
    <lineage>
        <taxon>Eukaryota</taxon>
        <taxon>Fungi</taxon>
        <taxon>Dikarya</taxon>
        <taxon>Ascomycota</taxon>
        <taxon>Pezizomycotina</taxon>
        <taxon>Sordariomycetes</taxon>
        <taxon>Xylariomycetidae</taxon>
        <taxon>Xylariales</taxon>
        <taxon>Xylariaceae</taxon>
        <taxon>Anthostomella</taxon>
    </lineage>
</organism>
<dbReference type="Proteomes" id="UP001295740">
    <property type="component" value="Unassembled WGS sequence"/>
</dbReference>
<protein>
    <submittedName>
        <fullName evidence="1">Uu.00g005950.m01.CDS01</fullName>
    </submittedName>
</protein>
<comment type="caution">
    <text evidence="1">The sequence shown here is derived from an EMBL/GenBank/DDBJ whole genome shotgun (WGS) entry which is preliminary data.</text>
</comment>
<dbReference type="AlphaFoldDB" id="A0AAI8YIY2"/>
<name>A0AAI8YIY2_9PEZI</name>
<reference evidence="1" key="1">
    <citation type="submission" date="2023-10" db="EMBL/GenBank/DDBJ databases">
        <authorList>
            <person name="Hackl T."/>
        </authorList>
    </citation>
    <scope>NUCLEOTIDE SEQUENCE</scope>
</reference>
<dbReference type="InterPro" id="IPR036770">
    <property type="entry name" value="Ankyrin_rpt-contain_sf"/>
</dbReference>
<dbReference type="Gene3D" id="1.25.40.20">
    <property type="entry name" value="Ankyrin repeat-containing domain"/>
    <property type="match status" value="1"/>
</dbReference>
<proteinExistence type="predicted"/>
<evidence type="ECO:0000313" key="2">
    <source>
        <dbReference type="Proteomes" id="UP001295740"/>
    </source>
</evidence>
<dbReference type="EMBL" id="CAUWAG010000008">
    <property type="protein sequence ID" value="CAJ2506465.1"/>
    <property type="molecule type" value="Genomic_DNA"/>
</dbReference>
<dbReference type="SUPFAM" id="SSF48403">
    <property type="entry name" value="Ankyrin repeat"/>
    <property type="match status" value="1"/>
</dbReference>
<keyword evidence="2" id="KW-1185">Reference proteome</keyword>
<gene>
    <name evidence="1" type="ORF">KHLLAP_LOCUS6933</name>
</gene>
<accession>A0AAI8YIY2</accession>